<dbReference type="PANTHER" id="PTHR36124">
    <property type="match status" value="1"/>
</dbReference>
<dbReference type="Proteomes" id="UP001152300">
    <property type="component" value="Unassembled WGS sequence"/>
</dbReference>
<sequence length="419" mass="47812">MSLQLALMAVVDLIWRFRVSFTILFPAYLLLVHRLRYRRSHQIKSMFSNNRTLSTMTTKEAHEIMTLLQELEFPYAFKKARRIALLKAGGIPTMSRLFAATGQNTRRNAAKRAVDTEILLREAQTKDRASMRYMQAIARMNFFHARYRKAGKILDKDLLHTLGDGLLETLRIVNRDEWRKLTAVEMCAIGLFHYNLGEDMNIPFTSLQSHETGWSDGVHFANELKAWTIAHEEQVCISGVATNDQYVRVYVDSATSALGKCVTDFVRKVLGSELDDTMRNSLNLPAPGHILRFYLETFTTIRKLTLRHLSLPRPSYLRVMAVDDDPNPVSGLYNFSHAGFRPWYIKPTFWTTWSPVAFLMKIAGAKAPGDEKYMPSGYDLTTIGPEPQKGKGIEEMRTTVEFLKSRGAVECPFSKGLTR</sequence>
<protein>
    <submittedName>
        <fullName evidence="1">Uncharacterized protein</fullName>
    </submittedName>
</protein>
<dbReference type="GO" id="GO:0016491">
    <property type="term" value="F:oxidoreductase activity"/>
    <property type="evidence" value="ECO:0007669"/>
    <property type="project" value="InterPro"/>
</dbReference>
<dbReference type="EMBL" id="JAPEIS010000001">
    <property type="protein sequence ID" value="KAJ8069794.1"/>
    <property type="molecule type" value="Genomic_DNA"/>
</dbReference>
<organism evidence="1 2">
    <name type="scientific">Sclerotinia nivalis</name>
    <dbReference type="NCBI Taxonomy" id="352851"/>
    <lineage>
        <taxon>Eukaryota</taxon>
        <taxon>Fungi</taxon>
        <taxon>Dikarya</taxon>
        <taxon>Ascomycota</taxon>
        <taxon>Pezizomycotina</taxon>
        <taxon>Leotiomycetes</taxon>
        <taxon>Helotiales</taxon>
        <taxon>Sclerotiniaceae</taxon>
        <taxon>Sclerotinia</taxon>
    </lineage>
</organism>
<gene>
    <name evidence="1" type="ORF">OCU04_000210</name>
</gene>
<dbReference type="PANTHER" id="PTHR36124:SF4">
    <property type="entry name" value="ER-BOUND OXYGENASE MPAB_MPAB'_RUBBER OXYGENASE CATALYTIC DOMAIN-CONTAINING PROTEIN"/>
    <property type="match status" value="1"/>
</dbReference>
<proteinExistence type="predicted"/>
<dbReference type="InterPro" id="IPR046366">
    <property type="entry name" value="MPAB"/>
</dbReference>
<dbReference type="AlphaFoldDB" id="A0A9X0AVM9"/>
<evidence type="ECO:0000313" key="1">
    <source>
        <dbReference type="EMBL" id="KAJ8069794.1"/>
    </source>
</evidence>
<reference evidence="1" key="1">
    <citation type="submission" date="2022-11" db="EMBL/GenBank/DDBJ databases">
        <title>Genome Resource of Sclerotinia nivalis Strain SnTB1, a Plant Pathogen Isolated from American Ginseng.</title>
        <authorList>
            <person name="Fan S."/>
        </authorList>
    </citation>
    <scope>NUCLEOTIDE SEQUENCE</scope>
    <source>
        <strain evidence="1">SnTB1</strain>
    </source>
</reference>
<dbReference type="OrthoDB" id="545169at2759"/>
<keyword evidence="2" id="KW-1185">Reference proteome</keyword>
<evidence type="ECO:0000313" key="2">
    <source>
        <dbReference type="Proteomes" id="UP001152300"/>
    </source>
</evidence>
<name>A0A9X0AVM9_9HELO</name>
<comment type="caution">
    <text evidence="1">The sequence shown here is derived from an EMBL/GenBank/DDBJ whole genome shotgun (WGS) entry which is preliminary data.</text>
</comment>
<accession>A0A9X0AVM9</accession>